<keyword evidence="2" id="KW-1185">Reference proteome</keyword>
<dbReference type="OrthoDB" id="6122456at2759"/>
<gene>
    <name evidence="1" type="ORF">MCOR_39005</name>
</gene>
<dbReference type="Proteomes" id="UP000507470">
    <property type="component" value="Unassembled WGS sequence"/>
</dbReference>
<dbReference type="EMBL" id="CACVKT020007119">
    <property type="protein sequence ID" value="CAC5405296.1"/>
    <property type="molecule type" value="Genomic_DNA"/>
</dbReference>
<evidence type="ECO:0000313" key="2">
    <source>
        <dbReference type="Proteomes" id="UP000507470"/>
    </source>
</evidence>
<sequence length="161" mass="17968">MKRLCERLIHIKKLRGAENPSAVGLRGDAAYNSPLYSGVGRTTFLPAVVYTVDENETQDKSILTVVANKTLCSIHPVNPNSAKFYQCTKKCSLTLTFLKIIGNKYTWAKEALTDLNSDDIEAKHFTTDPDSSAFKAAVDLHQEKLTRTEPEQFPRHPTSAR</sequence>
<organism evidence="1 2">
    <name type="scientific">Mytilus coruscus</name>
    <name type="common">Sea mussel</name>
    <dbReference type="NCBI Taxonomy" id="42192"/>
    <lineage>
        <taxon>Eukaryota</taxon>
        <taxon>Metazoa</taxon>
        <taxon>Spiralia</taxon>
        <taxon>Lophotrochozoa</taxon>
        <taxon>Mollusca</taxon>
        <taxon>Bivalvia</taxon>
        <taxon>Autobranchia</taxon>
        <taxon>Pteriomorphia</taxon>
        <taxon>Mytilida</taxon>
        <taxon>Mytiloidea</taxon>
        <taxon>Mytilidae</taxon>
        <taxon>Mytilinae</taxon>
        <taxon>Mytilus</taxon>
    </lineage>
</organism>
<accession>A0A6J8DBE7</accession>
<protein>
    <submittedName>
        <fullName evidence="1">Uncharacterized protein</fullName>
    </submittedName>
</protein>
<dbReference type="AlphaFoldDB" id="A0A6J8DBE7"/>
<proteinExistence type="predicted"/>
<name>A0A6J8DBE7_MYTCO</name>
<reference evidence="1 2" key="1">
    <citation type="submission" date="2020-06" db="EMBL/GenBank/DDBJ databases">
        <authorList>
            <person name="Li R."/>
            <person name="Bekaert M."/>
        </authorList>
    </citation>
    <scope>NUCLEOTIDE SEQUENCE [LARGE SCALE GENOMIC DNA]</scope>
    <source>
        <strain evidence="2">wild</strain>
    </source>
</reference>
<evidence type="ECO:0000313" key="1">
    <source>
        <dbReference type="EMBL" id="CAC5405296.1"/>
    </source>
</evidence>